<dbReference type="Gene3D" id="1.10.357.10">
    <property type="entry name" value="Tetracycline Repressor, domain 2"/>
    <property type="match status" value="1"/>
</dbReference>
<evidence type="ECO:0000313" key="6">
    <source>
        <dbReference type="EMBL" id="TLS35063.1"/>
    </source>
</evidence>
<accession>A0A5R9F2C2</accession>
<organism evidence="6 7">
    <name type="scientific">Exobacillus caeni</name>
    <dbReference type="NCBI Taxonomy" id="2574798"/>
    <lineage>
        <taxon>Bacteria</taxon>
        <taxon>Bacillati</taxon>
        <taxon>Bacillota</taxon>
        <taxon>Bacilli</taxon>
        <taxon>Bacillales</taxon>
        <taxon>Guptibacillaceae</taxon>
        <taxon>Exobacillus</taxon>
    </lineage>
</organism>
<dbReference type="Gene3D" id="1.10.10.60">
    <property type="entry name" value="Homeodomain-like"/>
    <property type="match status" value="1"/>
</dbReference>
<dbReference type="OrthoDB" id="9812993at2"/>
<evidence type="ECO:0000256" key="1">
    <source>
        <dbReference type="ARBA" id="ARBA00023015"/>
    </source>
</evidence>
<keyword evidence="3" id="KW-0804">Transcription</keyword>
<keyword evidence="1" id="KW-0805">Transcription regulation</keyword>
<dbReference type="PRINTS" id="PR00455">
    <property type="entry name" value="HTHTETR"/>
</dbReference>
<dbReference type="PANTHER" id="PTHR43479:SF22">
    <property type="entry name" value="TRANSCRIPTIONAL REGULATOR, TETR FAMILY"/>
    <property type="match status" value="1"/>
</dbReference>
<evidence type="ECO:0000256" key="3">
    <source>
        <dbReference type="ARBA" id="ARBA00023163"/>
    </source>
</evidence>
<dbReference type="InterPro" id="IPR001647">
    <property type="entry name" value="HTH_TetR"/>
</dbReference>
<dbReference type="Pfam" id="PF00440">
    <property type="entry name" value="TetR_N"/>
    <property type="match status" value="1"/>
</dbReference>
<dbReference type="AlphaFoldDB" id="A0A5R9F2C2"/>
<dbReference type="Proteomes" id="UP000308230">
    <property type="component" value="Unassembled WGS sequence"/>
</dbReference>
<keyword evidence="2 4" id="KW-0238">DNA-binding</keyword>
<feature type="DNA-binding region" description="H-T-H motif" evidence="4">
    <location>
        <begin position="25"/>
        <end position="44"/>
    </location>
</feature>
<dbReference type="PROSITE" id="PS01081">
    <property type="entry name" value="HTH_TETR_1"/>
    <property type="match status" value="1"/>
</dbReference>
<keyword evidence="7" id="KW-1185">Reference proteome</keyword>
<evidence type="ECO:0000256" key="4">
    <source>
        <dbReference type="PROSITE-ProRule" id="PRU00335"/>
    </source>
</evidence>
<evidence type="ECO:0000313" key="7">
    <source>
        <dbReference type="Proteomes" id="UP000308230"/>
    </source>
</evidence>
<dbReference type="RefSeq" id="WP_138129519.1">
    <property type="nucleotide sequence ID" value="NZ_SWLG01000030.1"/>
</dbReference>
<dbReference type="PROSITE" id="PS50977">
    <property type="entry name" value="HTH_TETR_2"/>
    <property type="match status" value="1"/>
</dbReference>
<proteinExistence type="predicted"/>
<evidence type="ECO:0000256" key="2">
    <source>
        <dbReference type="ARBA" id="ARBA00023125"/>
    </source>
</evidence>
<dbReference type="InterPro" id="IPR050624">
    <property type="entry name" value="HTH-type_Tx_Regulator"/>
</dbReference>
<dbReference type="InterPro" id="IPR023772">
    <property type="entry name" value="DNA-bd_HTH_TetR-type_CS"/>
</dbReference>
<dbReference type="EMBL" id="SWLG01000030">
    <property type="protein sequence ID" value="TLS35063.1"/>
    <property type="molecule type" value="Genomic_DNA"/>
</dbReference>
<dbReference type="GO" id="GO:0045892">
    <property type="term" value="P:negative regulation of DNA-templated transcription"/>
    <property type="evidence" value="ECO:0007669"/>
    <property type="project" value="UniProtKB-ARBA"/>
</dbReference>
<protein>
    <submittedName>
        <fullName evidence="6">Helix-turn-helix transcriptional regulator</fullName>
    </submittedName>
</protein>
<sequence length="295" mass="34831">MNEKKLLIIETAMKLFAKKGFHSTSIQEIADKSGISKGAVYLYFKSKDELIFSIFHHYYEKMRSKVSQAAKKELSPKDSFQNQLITQFKEILEHKEFIIMQLREQALTLNKETDSIIFRIRRENHEWLESNLLHIYGEPITRHVVDAAILLDGIISSYFHVLIIDNNKLNLENLAEYIVQRIDDMVKGILRDDNEPLLRREVFSPFMQDKKVSEEQIQNQMEERLRSMQEIITEQDISPAKKEELHETIDFLMAESKKEQPRRFLFQGMLANFKEIEALTEHREEIANMLQIDLV</sequence>
<feature type="domain" description="HTH tetR-type" evidence="5">
    <location>
        <begin position="2"/>
        <end position="62"/>
    </location>
</feature>
<dbReference type="InterPro" id="IPR009057">
    <property type="entry name" value="Homeodomain-like_sf"/>
</dbReference>
<dbReference type="SUPFAM" id="SSF46689">
    <property type="entry name" value="Homeodomain-like"/>
    <property type="match status" value="1"/>
</dbReference>
<dbReference type="GO" id="GO:0003677">
    <property type="term" value="F:DNA binding"/>
    <property type="evidence" value="ECO:0007669"/>
    <property type="project" value="UniProtKB-UniRule"/>
</dbReference>
<dbReference type="FunFam" id="1.10.10.60:FF:000141">
    <property type="entry name" value="TetR family transcriptional regulator"/>
    <property type="match status" value="1"/>
</dbReference>
<dbReference type="PANTHER" id="PTHR43479">
    <property type="entry name" value="ACREF/ENVCD OPERON REPRESSOR-RELATED"/>
    <property type="match status" value="1"/>
</dbReference>
<comment type="caution">
    <text evidence="6">The sequence shown here is derived from an EMBL/GenBank/DDBJ whole genome shotgun (WGS) entry which is preliminary data.</text>
</comment>
<reference evidence="6 7" key="1">
    <citation type="submission" date="2019-04" db="EMBL/GenBank/DDBJ databases">
        <title>Bacillus caeni sp. nov., a bacterium isolated from mangrove sediment.</title>
        <authorList>
            <person name="Huang H."/>
            <person name="Mo K."/>
            <person name="Hu Y."/>
        </authorList>
    </citation>
    <scope>NUCLEOTIDE SEQUENCE [LARGE SCALE GENOMIC DNA]</scope>
    <source>
        <strain evidence="6 7">HB172195</strain>
    </source>
</reference>
<gene>
    <name evidence="6" type="ORF">FCL54_22340</name>
</gene>
<name>A0A5R9F2C2_9BACL</name>
<evidence type="ECO:0000259" key="5">
    <source>
        <dbReference type="PROSITE" id="PS50977"/>
    </source>
</evidence>